<dbReference type="Pfam" id="PF00314">
    <property type="entry name" value="Thaumatin"/>
    <property type="match status" value="1"/>
</dbReference>
<evidence type="ECO:0008006" key="6">
    <source>
        <dbReference type="Google" id="ProtNLM"/>
    </source>
</evidence>
<accession>A0A8J5KXL5</accession>
<dbReference type="PANTHER" id="PTHR31048">
    <property type="entry name" value="OS03G0233200 PROTEIN"/>
    <property type="match status" value="1"/>
</dbReference>
<dbReference type="PIRSF" id="PIRSF002703">
    <property type="entry name" value="Thaumatin"/>
    <property type="match status" value="1"/>
</dbReference>
<evidence type="ECO:0000256" key="3">
    <source>
        <dbReference type="SAM" id="SignalP"/>
    </source>
</evidence>
<dbReference type="SMART" id="SM00205">
    <property type="entry name" value="THN"/>
    <property type="match status" value="1"/>
</dbReference>
<evidence type="ECO:0000313" key="5">
    <source>
        <dbReference type="Proteomes" id="UP000734854"/>
    </source>
</evidence>
<dbReference type="PROSITE" id="PS51367">
    <property type="entry name" value="THAUMATIN_2"/>
    <property type="match status" value="1"/>
</dbReference>
<evidence type="ECO:0000256" key="1">
    <source>
        <dbReference type="ARBA" id="ARBA00010607"/>
    </source>
</evidence>
<proteinExistence type="inferred from homology"/>
<feature type="signal peptide" evidence="3">
    <location>
        <begin position="1"/>
        <end position="19"/>
    </location>
</feature>
<sequence length="245" mass="26032">MATQKVLVLFFSFWMFVSSSYQIQLILVNNCNHSVWPGTLGNAGHDHPRDGGFHLAAFEEAVFDVPTGWSGRLWGRTGCCFDERGRGSCATGDCGGSLRCAGPWGVPPATVVEMTLGTAASSLHFYDVSLVDGFNVPLSMTPVGGGAGCGVAVCDVDLNACCPAGLVVERGGRVVGCNSACLALRSDKYCCTGEYGSPARCRPTLFSRIFKSLCPRAYSYAFDDATSLNKCTATRYLVTFCPPAK</sequence>
<evidence type="ECO:0000313" key="4">
    <source>
        <dbReference type="EMBL" id="KAG6503078.1"/>
    </source>
</evidence>
<dbReference type="InterPro" id="IPR001938">
    <property type="entry name" value="Thaumatin"/>
</dbReference>
<evidence type="ECO:0000256" key="2">
    <source>
        <dbReference type="ARBA" id="ARBA00023157"/>
    </source>
</evidence>
<dbReference type="InterPro" id="IPR017949">
    <property type="entry name" value="Thaumatin_CS"/>
</dbReference>
<name>A0A8J5KXL5_ZINOF</name>
<keyword evidence="2" id="KW-1015">Disulfide bond</keyword>
<dbReference type="EMBL" id="JACMSC010000010">
    <property type="protein sequence ID" value="KAG6503078.1"/>
    <property type="molecule type" value="Genomic_DNA"/>
</dbReference>
<gene>
    <name evidence="4" type="ORF">ZIOFF_035367</name>
</gene>
<dbReference type="OrthoDB" id="430315at2759"/>
<dbReference type="Proteomes" id="UP000734854">
    <property type="component" value="Unassembled WGS sequence"/>
</dbReference>
<keyword evidence="5" id="KW-1185">Reference proteome</keyword>
<feature type="chain" id="PRO_5035293238" description="Thaumatin-like protein" evidence="3">
    <location>
        <begin position="20"/>
        <end position="245"/>
    </location>
</feature>
<dbReference type="AlphaFoldDB" id="A0A8J5KXL5"/>
<comment type="similarity">
    <text evidence="1">Belongs to the thaumatin family.</text>
</comment>
<protein>
    <recommendedName>
        <fullName evidence="6">Thaumatin-like protein</fullName>
    </recommendedName>
</protein>
<dbReference type="PROSITE" id="PS00316">
    <property type="entry name" value="THAUMATIN_1"/>
    <property type="match status" value="1"/>
</dbReference>
<dbReference type="FunFam" id="2.60.110.10:FF:000002">
    <property type="entry name" value="Thaumatin-like protein 1a"/>
    <property type="match status" value="1"/>
</dbReference>
<organism evidence="4 5">
    <name type="scientific">Zingiber officinale</name>
    <name type="common">Ginger</name>
    <name type="synonym">Amomum zingiber</name>
    <dbReference type="NCBI Taxonomy" id="94328"/>
    <lineage>
        <taxon>Eukaryota</taxon>
        <taxon>Viridiplantae</taxon>
        <taxon>Streptophyta</taxon>
        <taxon>Embryophyta</taxon>
        <taxon>Tracheophyta</taxon>
        <taxon>Spermatophyta</taxon>
        <taxon>Magnoliopsida</taxon>
        <taxon>Liliopsida</taxon>
        <taxon>Zingiberales</taxon>
        <taxon>Zingiberaceae</taxon>
        <taxon>Zingiber</taxon>
    </lineage>
</organism>
<dbReference type="CDD" id="cd09218">
    <property type="entry name" value="TLP-PA"/>
    <property type="match status" value="1"/>
</dbReference>
<comment type="caution">
    <text evidence="4">The sequence shown here is derived from an EMBL/GenBank/DDBJ whole genome shotgun (WGS) entry which is preliminary data.</text>
</comment>
<reference evidence="4 5" key="1">
    <citation type="submission" date="2020-08" db="EMBL/GenBank/DDBJ databases">
        <title>Plant Genome Project.</title>
        <authorList>
            <person name="Zhang R.-G."/>
        </authorList>
    </citation>
    <scope>NUCLEOTIDE SEQUENCE [LARGE SCALE GENOMIC DNA]</scope>
    <source>
        <tissue evidence="4">Rhizome</tissue>
    </source>
</reference>
<keyword evidence="3" id="KW-0732">Signal</keyword>